<proteinExistence type="predicted"/>
<protein>
    <submittedName>
        <fullName evidence="1">Uncharacterized protein</fullName>
    </submittedName>
</protein>
<comment type="caution">
    <text evidence="1">The sequence shown here is derived from an EMBL/GenBank/DDBJ whole genome shotgun (WGS) entry which is preliminary data.</text>
</comment>
<organism evidence="1 2">
    <name type="scientific">Zalaria obscura</name>
    <dbReference type="NCBI Taxonomy" id="2024903"/>
    <lineage>
        <taxon>Eukaryota</taxon>
        <taxon>Fungi</taxon>
        <taxon>Dikarya</taxon>
        <taxon>Ascomycota</taxon>
        <taxon>Pezizomycotina</taxon>
        <taxon>Dothideomycetes</taxon>
        <taxon>Dothideomycetidae</taxon>
        <taxon>Dothideales</taxon>
        <taxon>Zalariaceae</taxon>
        <taxon>Zalaria</taxon>
    </lineage>
</organism>
<evidence type="ECO:0000313" key="1">
    <source>
        <dbReference type="EMBL" id="KAK8196040.1"/>
    </source>
</evidence>
<keyword evidence="2" id="KW-1185">Reference proteome</keyword>
<dbReference type="Proteomes" id="UP001320706">
    <property type="component" value="Unassembled WGS sequence"/>
</dbReference>
<name>A0ACC3S4V9_9PEZI</name>
<accession>A0ACC3S4V9</accession>
<evidence type="ECO:0000313" key="2">
    <source>
        <dbReference type="Proteomes" id="UP001320706"/>
    </source>
</evidence>
<gene>
    <name evidence="1" type="ORF">M8818_007192</name>
</gene>
<reference evidence="1" key="1">
    <citation type="submission" date="2024-02" db="EMBL/GenBank/DDBJ databases">
        <title>Metagenome Assembled Genome of Zalaria obscura JY119.</title>
        <authorList>
            <person name="Vighnesh L."/>
            <person name="Jagadeeshwari U."/>
            <person name="Venkata Ramana C."/>
            <person name="Sasikala C."/>
        </authorList>
    </citation>
    <scope>NUCLEOTIDE SEQUENCE</scope>
    <source>
        <strain evidence="1">JY119</strain>
    </source>
</reference>
<dbReference type="EMBL" id="JAMKPW020000042">
    <property type="protein sequence ID" value="KAK8196040.1"/>
    <property type="molecule type" value="Genomic_DNA"/>
</dbReference>
<sequence>MHLHTLITSSLLSLTLAAPLTKRFVESTPWRLSNIRAFTASPGPTGVSSITFHFCDTNAGLELETECSRYLAPGSGRSPIDPDTFYPCANNTVGFKYTGREIVVQRTYIDPSVGSPTTAEFPATWYVTAGGQANTTFEVASDEAGSWAYERELSVRITTLIA</sequence>